<feature type="transmembrane region" description="Helical" evidence="1">
    <location>
        <begin position="27"/>
        <end position="49"/>
    </location>
</feature>
<keyword evidence="1" id="KW-0472">Membrane</keyword>
<gene>
    <name evidence="3" type="primary">LOC112681719</name>
</gene>
<evidence type="ECO:0000313" key="3">
    <source>
        <dbReference type="RefSeq" id="XP_025407799.1"/>
    </source>
</evidence>
<organism evidence="2 3">
    <name type="scientific">Sipha flava</name>
    <name type="common">yellow sugarcane aphid</name>
    <dbReference type="NCBI Taxonomy" id="143950"/>
    <lineage>
        <taxon>Eukaryota</taxon>
        <taxon>Metazoa</taxon>
        <taxon>Ecdysozoa</taxon>
        <taxon>Arthropoda</taxon>
        <taxon>Hexapoda</taxon>
        <taxon>Insecta</taxon>
        <taxon>Pterygota</taxon>
        <taxon>Neoptera</taxon>
        <taxon>Paraneoptera</taxon>
        <taxon>Hemiptera</taxon>
        <taxon>Sternorrhyncha</taxon>
        <taxon>Aphidomorpha</taxon>
        <taxon>Aphidoidea</taxon>
        <taxon>Aphididae</taxon>
        <taxon>Sipha</taxon>
    </lineage>
</organism>
<dbReference type="AlphaFoldDB" id="A0A8B8FAC5"/>
<protein>
    <submittedName>
        <fullName evidence="3">Uncharacterized protein LOC112681719</fullName>
    </submittedName>
</protein>
<sequence>MRVEKILNPEKYGPGLKGMLRQSLHELPLITIGAPFCLLGVGLIMYHTYRYQKNDGNNRRYKFKYTLYRPDDPRVSNIKN</sequence>
<accession>A0A8B8FAC5</accession>
<dbReference type="Proteomes" id="UP000694846">
    <property type="component" value="Unplaced"/>
</dbReference>
<proteinExistence type="predicted"/>
<dbReference type="OrthoDB" id="6600151at2759"/>
<dbReference type="CTD" id="4696"/>
<evidence type="ECO:0000313" key="2">
    <source>
        <dbReference type="Proteomes" id="UP000694846"/>
    </source>
</evidence>
<dbReference type="RefSeq" id="XP_025407799.1">
    <property type="nucleotide sequence ID" value="XM_025552014.1"/>
</dbReference>
<name>A0A8B8FAC5_9HEMI</name>
<keyword evidence="1" id="KW-0812">Transmembrane</keyword>
<keyword evidence="1" id="KW-1133">Transmembrane helix</keyword>
<reference evidence="3" key="1">
    <citation type="submission" date="2025-08" db="UniProtKB">
        <authorList>
            <consortium name="RefSeq"/>
        </authorList>
    </citation>
    <scope>IDENTIFICATION</scope>
    <source>
        <tissue evidence="3">Whole body</tissue>
    </source>
</reference>
<evidence type="ECO:0000256" key="1">
    <source>
        <dbReference type="SAM" id="Phobius"/>
    </source>
</evidence>
<keyword evidence="2" id="KW-1185">Reference proteome</keyword>
<dbReference type="GeneID" id="112681719"/>